<gene>
    <name evidence="1" type="ORF">Vadar_016027</name>
</gene>
<protein>
    <submittedName>
        <fullName evidence="1">Uncharacterized protein</fullName>
    </submittedName>
</protein>
<accession>A0ACB7YNA2</accession>
<comment type="caution">
    <text evidence="1">The sequence shown here is derived from an EMBL/GenBank/DDBJ whole genome shotgun (WGS) entry which is preliminary data.</text>
</comment>
<evidence type="ECO:0000313" key="1">
    <source>
        <dbReference type="EMBL" id="KAH7854622.1"/>
    </source>
</evidence>
<name>A0ACB7YNA2_9ERIC</name>
<reference evidence="1 2" key="1">
    <citation type="journal article" date="2021" name="Hortic Res">
        <title>High-quality reference genome and annotation aids understanding of berry development for evergreen blueberry (Vaccinium darrowii).</title>
        <authorList>
            <person name="Yu J."/>
            <person name="Hulse-Kemp A.M."/>
            <person name="Babiker E."/>
            <person name="Staton M."/>
        </authorList>
    </citation>
    <scope>NUCLEOTIDE SEQUENCE [LARGE SCALE GENOMIC DNA]</scope>
    <source>
        <strain evidence="2">cv. NJ 8807/NJ 8810</strain>
        <tissue evidence="1">Young leaf</tissue>
    </source>
</reference>
<keyword evidence="2" id="KW-1185">Reference proteome</keyword>
<proteinExistence type="predicted"/>
<dbReference type="Proteomes" id="UP000828048">
    <property type="component" value="Chromosome 11"/>
</dbReference>
<evidence type="ECO:0000313" key="2">
    <source>
        <dbReference type="Proteomes" id="UP000828048"/>
    </source>
</evidence>
<dbReference type="EMBL" id="CM037161">
    <property type="protein sequence ID" value="KAH7854622.1"/>
    <property type="molecule type" value="Genomic_DNA"/>
</dbReference>
<sequence>MWPKQPHDPIEPPPFRAKSGRPKKARRKGEDEPNNPFKVRKHHITLRCRQCGTFGHNKRTCKKPQEAWVKNTYYGKQKTKYSGQSSGTRRGGTRGGGTRGGTMAGGTRGAGTTSTSRGKAKAADPPQPQRALKRLKKVGEGWNSSQHSTTIQAHNSPSKLNLSAPLIRNGRVVGTKSFVKSSQASNDPGK</sequence>
<organism evidence="1 2">
    <name type="scientific">Vaccinium darrowii</name>
    <dbReference type="NCBI Taxonomy" id="229202"/>
    <lineage>
        <taxon>Eukaryota</taxon>
        <taxon>Viridiplantae</taxon>
        <taxon>Streptophyta</taxon>
        <taxon>Embryophyta</taxon>
        <taxon>Tracheophyta</taxon>
        <taxon>Spermatophyta</taxon>
        <taxon>Magnoliopsida</taxon>
        <taxon>eudicotyledons</taxon>
        <taxon>Gunneridae</taxon>
        <taxon>Pentapetalae</taxon>
        <taxon>asterids</taxon>
        <taxon>Ericales</taxon>
        <taxon>Ericaceae</taxon>
        <taxon>Vaccinioideae</taxon>
        <taxon>Vaccinieae</taxon>
        <taxon>Vaccinium</taxon>
    </lineage>
</organism>